<protein>
    <submittedName>
        <fullName evidence="8">DoxX family protein</fullName>
    </submittedName>
</protein>
<keyword evidence="5 7" id="KW-1133">Transmembrane helix</keyword>
<comment type="caution">
    <text evidence="8">The sequence shown here is derived from an EMBL/GenBank/DDBJ whole genome shotgun (WGS) entry which is preliminary data.</text>
</comment>
<dbReference type="Pfam" id="PF07681">
    <property type="entry name" value="DoxX"/>
    <property type="match status" value="1"/>
</dbReference>
<evidence type="ECO:0000256" key="2">
    <source>
        <dbReference type="ARBA" id="ARBA00006679"/>
    </source>
</evidence>
<feature type="transmembrane region" description="Helical" evidence="7">
    <location>
        <begin position="50"/>
        <end position="71"/>
    </location>
</feature>
<dbReference type="RefSeq" id="WP_377816542.1">
    <property type="nucleotide sequence ID" value="NZ_JBHRSJ010000035.1"/>
</dbReference>
<evidence type="ECO:0000256" key="1">
    <source>
        <dbReference type="ARBA" id="ARBA00004651"/>
    </source>
</evidence>
<keyword evidence="6 7" id="KW-0472">Membrane</keyword>
<proteinExistence type="inferred from homology"/>
<feature type="transmembrane region" description="Helical" evidence="7">
    <location>
        <begin position="117"/>
        <end position="134"/>
    </location>
</feature>
<keyword evidence="3" id="KW-1003">Cell membrane</keyword>
<comment type="subcellular location">
    <subcellularLocation>
        <location evidence="1">Cell membrane</location>
        <topology evidence="1">Multi-pass membrane protein</topology>
    </subcellularLocation>
</comment>
<dbReference type="InterPro" id="IPR032808">
    <property type="entry name" value="DoxX"/>
</dbReference>
<accession>A0ABV7AY54</accession>
<reference evidence="9" key="1">
    <citation type="journal article" date="2019" name="Int. J. Syst. Evol. Microbiol.">
        <title>The Global Catalogue of Microorganisms (GCM) 10K type strain sequencing project: providing services to taxonomists for standard genome sequencing and annotation.</title>
        <authorList>
            <consortium name="The Broad Institute Genomics Platform"/>
            <consortium name="The Broad Institute Genome Sequencing Center for Infectious Disease"/>
            <person name="Wu L."/>
            <person name="Ma J."/>
        </authorList>
    </citation>
    <scope>NUCLEOTIDE SEQUENCE [LARGE SCALE GENOMIC DNA]</scope>
    <source>
        <strain evidence="9">KCTC 62195</strain>
    </source>
</reference>
<keyword evidence="4 7" id="KW-0812">Transmembrane</keyword>
<evidence type="ECO:0000256" key="5">
    <source>
        <dbReference type="ARBA" id="ARBA00022989"/>
    </source>
</evidence>
<feature type="transmembrane region" description="Helical" evidence="7">
    <location>
        <begin position="12"/>
        <end position="30"/>
    </location>
</feature>
<dbReference type="Proteomes" id="UP001595457">
    <property type="component" value="Unassembled WGS sequence"/>
</dbReference>
<keyword evidence="9" id="KW-1185">Reference proteome</keyword>
<dbReference type="PANTHER" id="PTHR33452:SF1">
    <property type="entry name" value="INNER MEMBRANE PROTEIN YPHA-RELATED"/>
    <property type="match status" value="1"/>
</dbReference>
<dbReference type="PANTHER" id="PTHR33452">
    <property type="entry name" value="OXIDOREDUCTASE CATD-RELATED"/>
    <property type="match status" value="1"/>
</dbReference>
<sequence>MPNDPIDRWRDALILLARLLLMGLFLISGWGKLTDFSGTVAYMASQGAPLPVLATVIALVMEVLVALALVAGILTRPLALLFALFVLGTALLGHRFWMLEGAERAANLVQFYKNLSIIGGLLLLAVTGPGRYAIGGRRN</sequence>
<evidence type="ECO:0000313" key="8">
    <source>
        <dbReference type="EMBL" id="MFC2974379.1"/>
    </source>
</evidence>
<dbReference type="InterPro" id="IPR051907">
    <property type="entry name" value="DoxX-like_oxidoreductase"/>
</dbReference>
<feature type="transmembrane region" description="Helical" evidence="7">
    <location>
        <begin position="78"/>
        <end position="97"/>
    </location>
</feature>
<organism evidence="8 9">
    <name type="scientific">Azotobacter bryophylli</name>
    <dbReference type="NCBI Taxonomy" id="1986537"/>
    <lineage>
        <taxon>Bacteria</taxon>
        <taxon>Pseudomonadati</taxon>
        <taxon>Pseudomonadota</taxon>
        <taxon>Gammaproteobacteria</taxon>
        <taxon>Pseudomonadales</taxon>
        <taxon>Pseudomonadaceae</taxon>
        <taxon>Azotobacter</taxon>
    </lineage>
</organism>
<dbReference type="EMBL" id="JBHRSJ010000035">
    <property type="protein sequence ID" value="MFC2974379.1"/>
    <property type="molecule type" value="Genomic_DNA"/>
</dbReference>
<comment type="similarity">
    <text evidence="2">Belongs to the DoxX family.</text>
</comment>
<evidence type="ECO:0000256" key="7">
    <source>
        <dbReference type="SAM" id="Phobius"/>
    </source>
</evidence>
<evidence type="ECO:0000256" key="4">
    <source>
        <dbReference type="ARBA" id="ARBA00022692"/>
    </source>
</evidence>
<evidence type="ECO:0000256" key="6">
    <source>
        <dbReference type="ARBA" id="ARBA00023136"/>
    </source>
</evidence>
<name>A0ABV7AY54_9GAMM</name>
<evidence type="ECO:0000313" key="9">
    <source>
        <dbReference type="Proteomes" id="UP001595457"/>
    </source>
</evidence>
<gene>
    <name evidence="8" type="ORF">ACFOJE_19480</name>
</gene>
<evidence type="ECO:0000256" key="3">
    <source>
        <dbReference type="ARBA" id="ARBA00022475"/>
    </source>
</evidence>